<reference evidence="2" key="1">
    <citation type="submission" date="2022-04" db="EMBL/GenBank/DDBJ databases">
        <title>Carnegiea gigantea Genome sequencing and assembly v2.</title>
        <authorList>
            <person name="Copetti D."/>
            <person name="Sanderson M.J."/>
            <person name="Burquez A."/>
            <person name="Wojciechowski M.F."/>
        </authorList>
    </citation>
    <scope>NUCLEOTIDE SEQUENCE</scope>
    <source>
        <strain evidence="2">SGP5-SGP5p</strain>
        <tissue evidence="2">Aerial part</tissue>
    </source>
</reference>
<feature type="compositionally biased region" description="Basic and acidic residues" evidence="1">
    <location>
        <begin position="142"/>
        <end position="151"/>
    </location>
</feature>
<dbReference type="Proteomes" id="UP001153076">
    <property type="component" value="Unassembled WGS sequence"/>
</dbReference>
<dbReference type="OrthoDB" id="1752500at2759"/>
<keyword evidence="3" id="KW-1185">Reference proteome</keyword>
<feature type="compositionally biased region" description="Basic and acidic residues" evidence="1">
    <location>
        <begin position="121"/>
        <end position="134"/>
    </location>
</feature>
<gene>
    <name evidence="2" type="ORF">Cgig2_011636</name>
</gene>
<comment type="caution">
    <text evidence="2">The sequence shown here is derived from an EMBL/GenBank/DDBJ whole genome shotgun (WGS) entry which is preliminary data.</text>
</comment>
<feature type="region of interest" description="Disordered" evidence="1">
    <location>
        <begin position="48"/>
        <end position="202"/>
    </location>
</feature>
<protein>
    <submittedName>
        <fullName evidence="2">Uncharacterized protein</fullName>
    </submittedName>
</protein>
<name>A0A9Q1KH28_9CARY</name>
<feature type="compositionally biased region" description="Basic and acidic residues" evidence="1">
    <location>
        <begin position="56"/>
        <end position="88"/>
    </location>
</feature>
<feature type="compositionally biased region" description="Polar residues" evidence="1">
    <location>
        <begin position="168"/>
        <end position="179"/>
    </location>
</feature>
<evidence type="ECO:0000313" key="2">
    <source>
        <dbReference type="EMBL" id="KAJ8442716.1"/>
    </source>
</evidence>
<dbReference type="PANTHER" id="PTHR34835">
    <property type="entry name" value="OS07G0283600 PROTEIN-RELATED"/>
    <property type="match status" value="1"/>
</dbReference>
<proteinExistence type="predicted"/>
<feature type="compositionally biased region" description="Basic and acidic residues" evidence="1">
    <location>
        <begin position="95"/>
        <end position="111"/>
    </location>
</feature>
<organism evidence="2 3">
    <name type="scientific">Carnegiea gigantea</name>
    <dbReference type="NCBI Taxonomy" id="171969"/>
    <lineage>
        <taxon>Eukaryota</taxon>
        <taxon>Viridiplantae</taxon>
        <taxon>Streptophyta</taxon>
        <taxon>Embryophyta</taxon>
        <taxon>Tracheophyta</taxon>
        <taxon>Spermatophyta</taxon>
        <taxon>Magnoliopsida</taxon>
        <taxon>eudicotyledons</taxon>
        <taxon>Gunneridae</taxon>
        <taxon>Pentapetalae</taxon>
        <taxon>Caryophyllales</taxon>
        <taxon>Cactineae</taxon>
        <taxon>Cactaceae</taxon>
        <taxon>Cactoideae</taxon>
        <taxon>Echinocereeae</taxon>
        <taxon>Carnegiea</taxon>
    </lineage>
</organism>
<dbReference type="EMBL" id="JAKOGI010000135">
    <property type="protein sequence ID" value="KAJ8442716.1"/>
    <property type="molecule type" value="Genomic_DNA"/>
</dbReference>
<sequence length="396" mass="45292">MALTVTLLEELRGIIEHHGVKNGLSHLRNAGLIGTLFYYVKELTEKPKKKKKADKKWKSDSRSNKELNSKKHVVHDKQTEKEKEKEELPNQLVDKVAEKWKPSQDPADKPLTKKNALSDNEGCRKSAKKAEHKEKHLQKAPTKLENKENGEKAGQPKKQNSKEKPVNDGQSDMIQQLSNAAVRKGHVSDVEPSNNSDSKDNDLTYECEEVNNENEHVEVKEELAIRQPLNEAQAEVVKSVGFASFLKFNLKQIPWKFSKWLVESFDPYAMCFKLPDGQKFSVTTFDVYATLGVPLGGTEIIEINKSLMDEEYYEVHAAWLKEWKLQKNAPKLTPMPEFIMSEKDGGESFKRNFIIYLVNCFFSGAKNRYCSKSILKYVKNVSQIASLNWCQFVLNN</sequence>
<accession>A0A9Q1KH28</accession>
<evidence type="ECO:0000256" key="1">
    <source>
        <dbReference type="SAM" id="MobiDB-lite"/>
    </source>
</evidence>
<dbReference type="AlphaFoldDB" id="A0A9Q1KH28"/>
<evidence type="ECO:0000313" key="3">
    <source>
        <dbReference type="Proteomes" id="UP001153076"/>
    </source>
</evidence>